<dbReference type="InterPro" id="IPR028098">
    <property type="entry name" value="Glyco_trans_4-like_N"/>
</dbReference>
<dbReference type="GO" id="GO:0016757">
    <property type="term" value="F:glycosyltransferase activity"/>
    <property type="evidence" value="ECO:0007669"/>
    <property type="project" value="InterPro"/>
</dbReference>
<dbReference type="EMBL" id="DWUV01000057">
    <property type="protein sequence ID" value="HJD33470.1"/>
    <property type="molecule type" value="Genomic_DNA"/>
</dbReference>
<dbReference type="AlphaFoldDB" id="A0A9D2R3P6"/>
<evidence type="ECO:0000313" key="3">
    <source>
        <dbReference type="EMBL" id="HJD33470.1"/>
    </source>
</evidence>
<dbReference type="Pfam" id="PF13439">
    <property type="entry name" value="Glyco_transf_4"/>
    <property type="match status" value="1"/>
</dbReference>
<proteinExistence type="predicted"/>
<dbReference type="Gene3D" id="3.40.50.2000">
    <property type="entry name" value="Glycogen Phosphorylase B"/>
    <property type="match status" value="2"/>
</dbReference>
<organism evidence="3 4">
    <name type="scientific">Candidatus Mediterraneibacter tabaqchaliae</name>
    <dbReference type="NCBI Taxonomy" id="2838689"/>
    <lineage>
        <taxon>Bacteria</taxon>
        <taxon>Bacillati</taxon>
        <taxon>Bacillota</taxon>
        <taxon>Clostridia</taxon>
        <taxon>Lachnospirales</taxon>
        <taxon>Lachnospiraceae</taxon>
        <taxon>Mediterraneibacter</taxon>
    </lineage>
</organism>
<evidence type="ECO:0000313" key="4">
    <source>
        <dbReference type="Proteomes" id="UP000823897"/>
    </source>
</evidence>
<dbReference type="Pfam" id="PF00534">
    <property type="entry name" value="Glycos_transf_1"/>
    <property type="match status" value="1"/>
</dbReference>
<reference evidence="3" key="2">
    <citation type="submission" date="2021-04" db="EMBL/GenBank/DDBJ databases">
        <authorList>
            <person name="Gilroy R."/>
        </authorList>
    </citation>
    <scope>NUCLEOTIDE SEQUENCE</scope>
    <source>
        <strain evidence="3">ChiGjej3B3-11674</strain>
    </source>
</reference>
<feature type="domain" description="Glycosyltransferase subfamily 4-like N-terminal" evidence="2">
    <location>
        <begin position="22"/>
        <end position="166"/>
    </location>
</feature>
<evidence type="ECO:0000259" key="2">
    <source>
        <dbReference type="Pfam" id="PF13439"/>
    </source>
</evidence>
<comment type="caution">
    <text evidence="3">The sequence shown here is derived from an EMBL/GenBank/DDBJ whole genome shotgun (WGS) entry which is preliminary data.</text>
</comment>
<accession>A0A9D2R3P6</accession>
<sequence length="390" mass="44081">MGKRLLITSTDLMMVQFLVPHVRNLAEQGFEVEIACSDVSGCSEEIRKSLGNSVKAVYTVPLDRSPVSVRNIKGARELEKIIDRGSYDLIWTNEPVMGAVTRIAARKARKRGTRVIYMVHGFHFYKGAPIKNWLLFYPIERQLAHLTDCIVTLNREDYIRAGRFPIKRVYYIHGIGADTDRLQRETISQNIRKKLQIPENAFLILSVGELNRNKNHKAIIRALSLLHDTNIYYVICGSGRNLKKLQEAAEKCGIAANIRLVNYRRDIINFYDQADLFILPSHREGMPVALLEAMYCGVPAVASDIRGVRDVIKSGVTGLLCSPDDSRAFAAAIKKLKNDAALRKEYGRNSRRAVKPYMLSEVKDVVMDIFTDIGDRENESDKIQCDHSGI</sequence>
<name>A0A9D2R3P6_9FIRM</name>
<dbReference type="PANTHER" id="PTHR12526">
    <property type="entry name" value="GLYCOSYLTRANSFERASE"/>
    <property type="match status" value="1"/>
</dbReference>
<reference evidence="3" key="1">
    <citation type="journal article" date="2021" name="PeerJ">
        <title>Extensive microbial diversity within the chicken gut microbiome revealed by metagenomics and culture.</title>
        <authorList>
            <person name="Gilroy R."/>
            <person name="Ravi A."/>
            <person name="Getino M."/>
            <person name="Pursley I."/>
            <person name="Horton D.L."/>
            <person name="Alikhan N.F."/>
            <person name="Baker D."/>
            <person name="Gharbi K."/>
            <person name="Hall N."/>
            <person name="Watson M."/>
            <person name="Adriaenssens E.M."/>
            <person name="Foster-Nyarko E."/>
            <person name="Jarju S."/>
            <person name="Secka A."/>
            <person name="Antonio M."/>
            <person name="Oren A."/>
            <person name="Chaudhuri R.R."/>
            <person name="La Ragione R."/>
            <person name="Hildebrand F."/>
            <person name="Pallen M.J."/>
        </authorList>
    </citation>
    <scope>NUCLEOTIDE SEQUENCE</scope>
    <source>
        <strain evidence="3">ChiGjej3B3-11674</strain>
    </source>
</reference>
<dbReference type="InterPro" id="IPR001296">
    <property type="entry name" value="Glyco_trans_1"/>
</dbReference>
<gene>
    <name evidence="3" type="ORF">H9911_02870</name>
</gene>
<dbReference type="CDD" id="cd03808">
    <property type="entry name" value="GT4_CapM-like"/>
    <property type="match status" value="1"/>
</dbReference>
<dbReference type="SUPFAM" id="SSF53756">
    <property type="entry name" value="UDP-Glycosyltransferase/glycogen phosphorylase"/>
    <property type="match status" value="1"/>
</dbReference>
<dbReference type="Proteomes" id="UP000823897">
    <property type="component" value="Unassembled WGS sequence"/>
</dbReference>
<dbReference type="PANTHER" id="PTHR12526:SF630">
    <property type="entry name" value="GLYCOSYLTRANSFERASE"/>
    <property type="match status" value="1"/>
</dbReference>
<protein>
    <submittedName>
        <fullName evidence="3">Glycosyltransferase family 4 protein</fullName>
    </submittedName>
</protein>
<feature type="domain" description="Glycosyl transferase family 1" evidence="1">
    <location>
        <begin position="189"/>
        <end position="352"/>
    </location>
</feature>
<evidence type="ECO:0000259" key="1">
    <source>
        <dbReference type="Pfam" id="PF00534"/>
    </source>
</evidence>